<proteinExistence type="predicted"/>
<dbReference type="EMBL" id="CACSII010000017">
    <property type="protein sequence ID" value="CAA0113389.1"/>
    <property type="molecule type" value="Genomic_DNA"/>
</dbReference>
<gene>
    <name evidence="1" type="ORF">DPBNPPHM_01662</name>
</gene>
<protein>
    <submittedName>
        <fullName evidence="1">Uncharacterized protein</fullName>
    </submittedName>
</protein>
<organism evidence="1 2">
    <name type="scientific">BD1-7 clade bacterium</name>
    <dbReference type="NCBI Taxonomy" id="2029982"/>
    <lineage>
        <taxon>Bacteria</taxon>
        <taxon>Pseudomonadati</taxon>
        <taxon>Pseudomonadota</taxon>
        <taxon>Gammaproteobacteria</taxon>
        <taxon>Cellvibrionales</taxon>
        <taxon>Spongiibacteraceae</taxon>
        <taxon>BD1-7 clade</taxon>
    </lineage>
</organism>
<sequence>MVCVNRFASLQINRDTDNDGALSVGITALSASTWVGSSIHSLRMCQSEAYSTGNISAAVRKHTAPENVKNTLALAIHSGSAGVE</sequence>
<name>A0A5S9Q7X6_9GAMM</name>
<evidence type="ECO:0000313" key="2">
    <source>
        <dbReference type="Proteomes" id="UP000434580"/>
    </source>
</evidence>
<reference evidence="1 2" key="1">
    <citation type="submission" date="2019-11" db="EMBL/GenBank/DDBJ databases">
        <authorList>
            <person name="Holert J."/>
        </authorList>
    </citation>
    <scope>NUCLEOTIDE SEQUENCE [LARGE SCALE GENOMIC DNA]</scope>
    <source>
        <strain evidence="1">BC5_2</strain>
    </source>
</reference>
<evidence type="ECO:0000313" key="1">
    <source>
        <dbReference type="EMBL" id="CAA0113389.1"/>
    </source>
</evidence>
<dbReference type="Proteomes" id="UP000434580">
    <property type="component" value="Unassembled WGS sequence"/>
</dbReference>
<dbReference type="AlphaFoldDB" id="A0A5S9Q7X6"/>
<accession>A0A5S9Q7X6</accession>